<proteinExistence type="predicted"/>
<keyword evidence="11" id="KW-1185">Reference proteome</keyword>
<evidence type="ECO:0000313" key="10">
    <source>
        <dbReference type="EMBL" id="CAI2363314.1"/>
    </source>
</evidence>
<feature type="transmembrane region" description="Helical" evidence="8">
    <location>
        <begin position="325"/>
        <end position="345"/>
    </location>
</feature>
<dbReference type="PANTHER" id="PTHR10217">
    <property type="entry name" value="VOLTAGE AND LIGAND GATED POTASSIUM CHANNEL"/>
    <property type="match status" value="1"/>
</dbReference>
<dbReference type="GO" id="GO:0005249">
    <property type="term" value="F:voltage-gated potassium channel activity"/>
    <property type="evidence" value="ECO:0007669"/>
    <property type="project" value="TreeGrafter"/>
</dbReference>
<dbReference type="PANTHER" id="PTHR10217:SF435">
    <property type="entry name" value="POTASSIUM VOLTAGE-GATED CHANNEL PROTEIN EAG"/>
    <property type="match status" value="1"/>
</dbReference>
<evidence type="ECO:0000256" key="7">
    <source>
        <dbReference type="SAM" id="MobiDB-lite"/>
    </source>
</evidence>
<evidence type="ECO:0000256" key="3">
    <source>
        <dbReference type="ARBA" id="ARBA00022692"/>
    </source>
</evidence>
<evidence type="ECO:0000313" key="11">
    <source>
        <dbReference type="Proteomes" id="UP001295684"/>
    </source>
</evidence>
<organism evidence="10 11">
    <name type="scientific">Euplotes crassus</name>
    <dbReference type="NCBI Taxonomy" id="5936"/>
    <lineage>
        <taxon>Eukaryota</taxon>
        <taxon>Sar</taxon>
        <taxon>Alveolata</taxon>
        <taxon>Ciliophora</taxon>
        <taxon>Intramacronucleata</taxon>
        <taxon>Spirotrichea</taxon>
        <taxon>Hypotrichia</taxon>
        <taxon>Euplotida</taxon>
        <taxon>Euplotidae</taxon>
        <taxon>Moneuplotes</taxon>
    </lineage>
</organism>
<comment type="caution">
    <text evidence="10">The sequence shown here is derived from an EMBL/GenBank/DDBJ whole genome shotgun (WGS) entry which is preliminary data.</text>
</comment>
<dbReference type="InterPro" id="IPR050818">
    <property type="entry name" value="KCNH_animal-type"/>
</dbReference>
<gene>
    <name evidence="10" type="ORF">ECRASSUSDP1_LOCUS4644</name>
</gene>
<feature type="transmembrane region" description="Helical" evidence="8">
    <location>
        <begin position="150"/>
        <end position="169"/>
    </location>
</feature>
<dbReference type="InterPro" id="IPR018490">
    <property type="entry name" value="cNMP-bd_dom_sf"/>
</dbReference>
<dbReference type="Gene3D" id="1.10.287.70">
    <property type="match status" value="1"/>
</dbReference>
<keyword evidence="6 8" id="KW-0472">Membrane</keyword>
<feature type="transmembrane region" description="Helical" evidence="8">
    <location>
        <begin position="277"/>
        <end position="299"/>
    </location>
</feature>
<evidence type="ECO:0000256" key="2">
    <source>
        <dbReference type="ARBA" id="ARBA00022448"/>
    </source>
</evidence>
<reference evidence="10" key="1">
    <citation type="submission" date="2023-07" db="EMBL/GenBank/DDBJ databases">
        <authorList>
            <consortium name="AG Swart"/>
            <person name="Singh M."/>
            <person name="Singh A."/>
            <person name="Seah K."/>
            <person name="Emmerich C."/>
        </authorList>
    </citation>
    <scope>NUCLEOTIDE SEQUENCE</scope>
    <source>
        <strain evidence="10">DP1</strain>
    </source>
</reference>
<dbReference type="CDD" id="cd00038">
    <property type="entry name" value="CAP_ED"/>
    <property type="match status" value="1"/>
</dbReference>
<dbReference type="InterPro" id="IPR000595">
    <property type="entry name" value="cNMP-bd_dom"/>
</dbReference>
<protein>
    <recommendedName>
        <fullName evidence="9">Cyclic nucleotide-binding domain-containing protein</fullName>
    </recommendedName>
</protein>
<dbReference type="GO" id="GO:0005886">
    <property type="term" value="C:plasma membrane"/>
    <property type="evidence" value="ECO:0007669"/>
    <property type="project" value="TreeGrafter"/>
</dbReference>
<feature type="region of interest" description="Disordered" evidence="7">
    <location>
        <begin position="1034"/>
        <end position="1061"/>
    </location>
</feature>
<feature type="compositionally biased region" description="Polar residues" evidence="7">
    <location>
        <begin position="854"/>
        <end position="875"/>
    </location>
</feature>
<dbReference type="SUPFAM" id="SSF81324">
    <property type="entry name" value="Voltage-gated potassium channels"/>
    <property type="match status" value="1"/>
</dbReference>
<feature type="compositionally biased region" description="Basic and acidic residues" evidence="7">
    <location>
        <begin position="1045"/>
        <end position="1061"/>
    </location>
</feature>
<feature type="transmembrane region" description="Helical" evidence="8">
    <location>
        <begin position="357"/>
        <end position="378"/>
    </location>
</feature>
<keyword evidence="3 8" id="KW-0812">Transmembrane</keyword>
<sequence>MRPNGRKSSMFLNYNIRHQKTDIENIDKDVIPAFMQNTEMYAVEEIEQNYMPPENTRKRCNLCIDKLTCKSEKIEPIEVIPLEHDKERAKKNWKSLKSKLMNMLFMKRMIENAMNEKGGDDSIENDEKAPVVCASMIISPDSKRKKHFDYFISIVMIIDMFYNTYAVFVDDSSPMFNFLTIPFYLVQMYICCFSAYNVDEIVVNDIRIILRGYFKFEFFLDFLATAPFFLLTEKLLFFKLLRLLKLKACFGNIHEMLYIIMNSFMHSRKELIQNILTLIKFFTLFCYTVHALGCIWISIGRGGGDEGWVEIKSELLEDPSSHSDVYIAGIYWVVTTFTTVGYGDFSGNTNQEYILQMSVKFIGIGFFGYIIGNINFLIGQVDSIEELEEEKDEQNNLWLIRLARANASKVLTNDYYEHILSFFTTYWNLDYYLLRENEFFNQLKPRLQKEVANICFEPVYNRFEGFFSGLEESFKREIVHQFRFEEFKKFKPYSEKYEGDRLSFPEKQRTSLLKKNKIPEKVYFFTEGMAYASNATGRYIYFKLPEGSFFGETHVLSATPCSYSIFYDEEIGASALAISSEALLKICEQYPDSFHKLRERSEKRRKLFRYYKFEVISHLASLSRRKYTMKEDQPIITKMYSMVENKKSKGQISKYAKKRLIESEHMLHEKESFYAKSKSLRPINTPRQTLDSSVVSNKLKFGITMLNKRNSVENTNHIRGLGDIKEEFKASKIESLNEGFEDELPHIIQQSMEPDLCEISEENEIKSSKRYKTPGLNFDSDEEKESLRISKKTQSKKVFEEKPPLHLSAHQRVDSNANLIEKPYNLQSVENNLNSFPKFLTSKMNSRYSLLNSGNFSNELGKQRTRGTFETNQSKAPIEEDKNPNKDDSNDGKVLMHSSRSSNTGDKDGIYSGGSDSDEMIVESVSEQDSLSSRSGGNIHIEVSNCSSRATEERESKREYLKMLSVKGEFYSIQKSLYNTIEKEDGFQDIIRYTKLMDIPRRNELFEEFLQDEKVGLNLEIDPKEAIEHCIKKLKESHNPPTPKNKRDDNSFSKEEKESLVKSIKDTISKVDSLTKKFNELKAQGSKNKEKLDAIVTKVQVIAQAKKTS</sequence>
<feature type="region of interest" description="Disordered" evidence="7">
    <location>
        <begin position="854"/>
        <end position="917"/>
    </location>
</feature>
<keyword evidence="2" id="KW-0813">Transport</keyword>
<keyword evidence="5" id="KW-0406">Ion transport</keyword>
<feature type="transmembrane region" description="Helical" evidence="8">
    <location>
        <begin position="175"/>
        <end position="198"/>
    </location>
</feature>
<dbReference type="Pfam" id="PF00520">
    <property type="entry name" value="Ion_trans"/>
    <property type="match status" value="1"/>
</dbReference>
<accession>A0AAD1X744</accession>
<dbReference type="Gene3D" id="2.60.120.10">
    <property type="entry name" value="Jelly Rolls"/>
    <property type="match status" value="1"/>
</dbReference>
<evidence type="ECO:0000256" key="4">
    <source>
        <dbReference type="ARBA" id="ARBA00022989"/>
    </source>
</evidence>
<comment type="subcellular location">
    <subcellularLocation>
        <location evidence="1">Membrane</location>
        <topology evidence="1">Multi-pass membrane protein</topology>
    </subcellularLocation>
</comment>
<evidence type="ECO:0000256" key="6">
    <source>
        <dbReference type="ARBA" id="ARBA00023136"/>
    </source>
</evidence>
<keyword evidence="4 8" id="KW-1133">Transmembrane helix</keyword>
<dbReference type="Proteomes" id="UP001295684">
    <property type="component" value="Unassembled WGS sequence"/>
</dbReference>
<evidence type="ECO:0000256" key="5">
    <source>
        <dbReference type="ARBA" id="ARBA00023065"/>
    </source>
</evidence>
<evidence type="ECO:0000256" key="1">
    <source>
        <dbReference type="ARBA" id="ARBA00004141"/>
    </source>
</evidence>
<dbReference type="AlphaFoldDB" id="A0AAD1X744"/>
<dbReference type="InterPro" id="IPR014710">
    <property type="entry name" value="RmlC-like_jellyroll"/>
</dbReference>
<dbReference type="EMBL" id="CAMPGE010004464">
    <property type="protein sequence ID" value="CAI2363314.1"/>
    <property type="molecule type" value="Genomic_DNA"/>
</dbReference>
<evidence type="ECO:0000259" key="9">
    <source>
        <dbReference type="PROSITE" id="PS50042"/>
    </source>
</evidence>
<dbReference type="SUPFAM" id="SSF51206">
    <property type="entry name" value="cAMP-binding domain-like"/>
    <property type="match status" value="1"/>
</dbReference>
<dbReference type="GO" id="GO:0042391">
    <property type="term" value="P:regulation of membrane potential"/>
    <property type="evidence" value="ECO:0007669"/>
    <property type="project" value="TreeGrafter"/>
</dbReference>
<dbReference type="PROSITE" id="PS50042">
    <property type="entry name" value="CNMP_BINDING_3"/>
    <property type="match status" value="1"/>
</dbReference>
<feature type="compositionally biased region" description="Basic and acidic residues" evidence="7">
    <location>
        <begin position="877"/>
        <end position="891"/>
    </location>
</feature>
<name>A0AAD1X744_EUPCR</name>
<feature type="domain" description="Cyclic nucleotide-binding" evidence="9">
    <location>
        <begin position="466"/>
        <end position="565"/>
    </location>
</feature>
<dbReference type="InterPro" id="IPR005821">
    <property type="entry name" value="Ion_trans_dom"/>
</dbReference>
<evidence type="ECO:0000256" key="8">
    <source>
        <dbReference type="SAM" id="Phobius"/>
    </source>
</evidence>